<dbReference type="GO" id="GO:0046872">
    <property type="term" value="F:metal ion binding"/>
    <property type="evidence" value="ECO:0007669"/>
    <property type="project" value="InterPro"/>
</dbReference>
<dbReference type="Gene3D" id="3.30.1490.20">
    <property type="entry name" value="ATP-grasp fold, A domain"/>
    <property type="match status" value="1"/>
</dbReference>
<keyword evidence="2 5" id="KW-0547">Nucleotide-binding</keyword>
<reference evidence="7 8" key="1">
    <citation type="journal article" date="2018" name="Int. J. Syst. Evol. Microbiol.">
        <title>Planococcus salinus sp. nov., a moderately halophilic bacterium isolated from a saline-alkali soil.</title>
        <authorList>
            <person name="Gan L."/>
        </authorList>
    </citation>
    <scope>NUCLEOTIDE SEQUENCE [LARGE SCALE GENOMIC DNA]</scope>
    <source>
        <strain evidence="7 8">LCB217</strain>
    </source>
</reference>
<dbReference type="InterPro" id="IPR011761">
    <property type="entry name" value="ATP-grasp"/>
</dbReference>
<evidence type="ECO:0000256" key="4">
    <source>
        <dbReference type="ARBA" id="ARBA00060888"/>
    </source>
</evidence>
<sequence length="233" mass="25895">MTMNTVPVNHPPIHVLNEVESRKILKEYAVPHNKSAFAKTKEETIQEADKMEFPVVLKVVSPLIVHKSDFGGVQINLQNIQEVEEAFDLIYENAKKRGVVSNGIEGVIVQEMIEGKEEILVGIKRDPIFGPVLVVGLGGVFVELLKDVSLGIAPLEENEILNMLKKLKAYPLLNGYRGKEKLDIDALVQLCKKVVDMAIREDGILEMDLNPVILREEGKGAIAVDARIVLQEK</sequence>
<name>A0A3M8P7T6_9BACL</name>
<evidence type="ECO:0000256" key="1">
    <source>
        <dbReference type="ARBA" id="ARBA00022598"/>
    </source>
</evidence>
<proteinExistence type="inferred from homology"/>
<evidence type="ECO:0000313" key="8">
    <source>
        <dbReference type="Proteomes" id="UP000275473"/>
    </source>
</evidence>
<evidence type="ECO:0000256" key="3">
    <source>
        <dbReference type="ARBA" id="ARBA00022840"/>
    </source>
</evidence>
<dbReference type="EMBL" id="RIAX01000004">
    <property type="protein sequence ID" value="RNF39723.1"/>
    <property type="molecule type" value="Genomic_DNA"/>
</dbReference>
<dbReference type="PANTHER" id="PTHR43334:SF1">
    <property type="entry name" value="3-HYDROXYPROPIONATE--COA LIGASE [ADP-FORMING]"/>
    <property type="match status" value="1"/>
</dbReference>
<dbReference type="Proteomes" id="UP000275473">
    <property type="component" value="Unassembled WGS sequence"/>
</dbReference>
<evidence type="ECO:0000256" key="2">
    <source>
        <dbReference type="ARBA" id="ARBA00022741"/>
    </source>
</evidence>
<evidence type="ECO:0000259" key="6">
    <source>
        <dbReference type="PROSITE" id="PS50975"/>
    </source>
</evidence>
<feature type="domain" description="ATP-grasp" evidence="6">
    <location>
        <begin position="22"/>
        <end position="58"/>
    </location>
</feature>
<dbReference type="AlphaFoldDB" id="A0A3M8P7T6"/>
<organism evidence="7 8">
    <name type="scientific">Planococcus salinus</name>
    <dbReference type="NCBI Taxonomy" id="1848460"/>
    <lineage>
        <taxon>Bacteria</taxon>
        <taxon>Bacillati</taxon>
        <taxon>Bacillota</taxon>
        <taxon>Bacilli</taxon>
        <taxon>Bacillales</taxon>
        <taxon>Caryophanaceae</taxon>
        <taxon>Planococcus</taxon>
    </lineage>
</organism>
<dbReference type="Gene3D" id="3.30.470.20">
    <property type="entry name" value="ATP-grasp fold, B domain"/>
    <property type="match status" value="1"/>
</dbReference>
<dbReference type="InterPro" id="IPR013815">
    <property type="entry name" value="ATP_grasp_subdomain_1"/>
</dbReference>
<dbReference type="Pfam" id="PF13549">
    <property type="entry name" value="ATP-grasp_5"/>
    <property type="match status" value="1"/>
</dbReference>
<protein>
    <submittedName>
        <fullName evidence="7">Acetyl-CoA synthetase</fullName>
    </submittedName>
</protein>
<dbReference type="PANTHER" id="PTHR43334">
    <property type="entry name" value="ACETATE--COA LIGASE [ADP-FORMING]"/>
    <property type="match status" value="1"/>
</dbReference>
<dbReference type="GO" id="GO:0005524">
    <property type="term" value="F:ATP binding"/>
    <property type="evidence" value="ECO:0007669"/>
    <property type="project" value="UniProtKB-UniRule"/>
</dbReference>
<dbReference type="InterPro" id="IPR051538">
    <property type="entry name" value="Acyl-CoA_Synth/Transferase"/>
</dbReference>
<keyword evidence="8" id="KW-1185">Reference proteome</keyword>
<evidence type="ECO:0000313" key="7">
    <source>
        <dbReference type="EMBL" id="RNF39723.1"/>
    </source>
</evidence>
<evidence type="ECO:0000256" key="5">
    <source>
        <dbReference type="PROSITE-ProRule" id="PRU00409"/>
    </source>
</evidence>
<comment type="similarity">
    <text evidence="4">In the N-terminal section; belongs to the acetate CoA ligase alpha subunit family.</text>
</comment>
<keyword evidence="3 5" id="KW-0067">ATP-binding</keyword>
<keyword evidence="1" id="KW-0436">Ligase</keyword>
<dbReference type="SUPFAM" id="SSF56059">
    <property type="entry name" value="Glutathione synthetase ATP-binding domain-like"/>
    <property type="match status" value="1"/>
</dbReference>
<dbReference type="PROSITE" id="PS50975">
    <property type="entry name" value="ATP_GRASP"/>
    <property type="match status" value="1"/>
</dbReference>
<dbReference type="FunFam" id="3.30.1490.20:FF:000020">
    <property type="entry name" value="Protein lysine acetyltransferase"/>
    <property type="match status" value="1"/>
</dbReference>
<gene>
    <name evidence="7" type="ORF">EEX84_07070</name>
</gene>
<comment type="caution">
    <text evidence="7">The sequence shown here is derived from an EMBL/GenBank/DDBJ whole genome shotgun (WGS) entry which is preliminary data.</text>
</comment>
<accession>A0A3M8P7T6</accession>
<dbReference type="GO" id="GO:0016874">
    <property type="term" value="F:ligase activity"/>
    <property type="evidence" value="ECO:0007669"/>
    <property type="project" value="UniProtKB-KW"/>
</dbReference>